<keyword evidence="1" id="KW-1133">Transmembrane helix</keyword>
<organism evidence="2">
    <name type="scientific">Pelargonium radula virus 1</name>
    <dbReference type="NCBI Taxonomy" id="2793734"/>
    <lineage>
        <taxon>Viruses</taxon>
        <taxon>Riboviria</taxon>
        <taxon>Orthornavirae</taxon>
        <taxon>Negarnaviricota</taxon>
        <taxon>Haploviricotina</taxon>
        <taxon>Monjiviricetes</taxon>
        <taxon>Mononegavirales</taxon>
        <taxon>Rhabdoviridae</taxon>
    </lineage>
</organism>
<keyword evidence="1" id="KW-0472">Membrane</keyword>
<accession>A0A8D9PH49</accession>
<reference evidence="2" key="2">
    <citation type="journal article" date="2021" name="Viruses">
        <title>Illuminating the Plant Rhabdovirus Landscape through Metatranscriptomics Data.</title>
        <authorList>
            <person name="Bejerman N."/>
            <person name="Dietzgen R.G."/>
            <person name="Debat H."/>
        </authorList>
    </citation>
    <scope>NUCLEOTIDE SEQUENCE</scope>
</reference>
<name>A0A8D9PH49_9RHAB</name>
<protein>
    <submittedName>
        <fullName evidence="2">P6</fullName>
    </submittedName>
</protein>
<sequence>MNMDLVKPDRICFCRACSISLLLLFILLMKWLTRLLLRRWQNRMAKIMTYHYIL</sequence>
<proteinExistence type="predicted"/>
<evidence type="ECO:0000313" key="2">
    <source>
        <dbReference type="EMBL" id="DAF42391.1"/>
    </source>
</evidence>
<evidence type="ECO:0000256" key="1">
    <source>
        <dbReference type="SAM" id="Phobius"/>
    </source>
</evidence>
<keyword evidence="1" id="KW-0812">Transmembrane</keyword>
<dbReference type="EMBL" id="BK014326">
    <property type="protein sequence ID" value="DAF42391.1"/>
    <property type="molecule type" value="Viral_cRNA"/>
</dbReference>
<feature type="transmembrane region" description="Helical" evidence="1">
    <location>
        <begin position="12"/>
        <end position="32"/>
    </location>
</feature>
<reference evidence="2" key="1">
    <citation type="journal article" date="2021" name="J. Anim. Genet.">
        <title>Illuminating the plant rhabdovirus landscape through metatranscriptomics data.</title>
        <authorList>
            <person name="Bejerman N."/>
            <person name="Dietzgen R.G."/>
            <person name="Debat H."/>
        </authorList>
    </citation>
    <scope>NUCLEOTIDE SEQUENCE</scope>
</reference>